<evidence type="ECO:0000313" key="3">
    <source>
        <dbReference type="EMBL" id="PHT72122.1"/>
    </source>
</evidence>
<evidence type="ECO:0000256" key="2">
    <source>
        <dbReference type="SAM" id="Phobius"/>
    </source>
</evidence>
<dbReference type="OMA" id="RIREWSI"/>
<organism evidence="3 4">
    <name type="scientific">Capsicum annuum</name>
    <name type="common">Capsicum pepper</name>
    <dbReference type="NCBI Taxonomy" id="4072"/>
    <lineage>
        <taxon>Eukaryota</taxon>
        <taxon>Viridiplantae</taxon>
        <taxon>Streptophyta</taxon>
        <taxon>Embryophyta</taxon>
        <taxon>Tracheophyta</taxon>
        <taxon>Spermatophyta</taxon>
        <taxon>Magnoliopsida</taxon>
        <taxon>eudicotyledons</taxon>
        <taxon>Gunneridae</taxon>
        <taxon>Pentapetalae</taxon>
        <taxon>asterids</taxon>
        <taxon>lamiids</taxon>
        <taxon>Solanales</taxon>
        <taxon>Solanaceae</taxon>
        <taxon>Solanoideae</taxon>
        <taxon>Capsiceae</taxon>
        <taxon>Capsicum</taxon>
    </lineage>
</organism>
<feature type="region of interest" description="Disordered" evidence="1">
    <location>
        <begin position="200"/>
        <end position="229"/>
    </location>
</feature>
<dbReference type="InterPro" id="IPR045249">
    <property type="entry name" value="HARBI1-like"/>
</dbReference>
<dbReference type="EMBL" id="AYRZ02000009">
    <property type="protein sequence ID" value="PHT72122.1"/>
    <property type="molecule type" value="Genomic_DNA"/>
</dbReference>
<dbReference type="PANTHER" id="PTHR22930">
    <property type="match status" value="1"/>
</dbReference>
<feature type="compositionally biased region" description="Polar residues" evidence="1">
    <location>
        <begin position="396"/>
        <end position="407"/>
    </location>
</feature>
<evidence type="ECO:0000313" key="4">
    <source>
        <dbReference type="Proteomes" id="UP000222542"/>
    </source>
</evidence>
<reference evidence="3 4" key="2">
    <citation type="journal article" date="2017" name="Genome Biol.">
        <title>New reference genome sequences of hot pepper reveal the massive evolution of plant disease-resistance genes by retroduplication.</title>
        <authorList>
            <person name="Kim S."/>
            <person name="Park J."/>
            <person name="Yeom S.I."/>
            <person name="Kim Y.M."/>
            <person name="Seo E."/>
            <person name="Kim K.T."/>
            <person name="Kim M.S."/>
            <person name="Lee J.M."/>
            <person name="Cheong K."/>
            <person name="Shin H.S."/>
            <person name="Kim S.B."/>
            <person name="Han K."/>
            <person name="Lee J."/>
            <person name="Park M."/>
            <person name="Lee H.A."/>
            <person name="Lee H.Y."/>
            <person name="Lee Y."/>
            <person name="Oh S."/>
            <person name="Lee J.H."/>
            <person name="Choi E."/>
            <person name="Choi E."/>
            <person name="Lee S.E."/>
            <person name="Jeon J."/>
            <person name="Kim H."/>
            <person name="Choi G."/>
            <person name="Song H."/>
            <person name="Lee J."/>
            <person name="Lee S.C."/>
            <person name="Kwon J.K."/>
            <person name="Lee H.Y."/>
            <person name="Koo N."/>
            <person name="Hong Y."/>
            <person name="Kim R.W."/>
            <person name="Kang W.H."/>
            <person name="Huh J.H."/>
            <person name="Kang B.C."/>
            <person name="Yang T.J."/>
            <person name="Lee Y.H."/>
            <person name="Bennetzen J.L."/>
            <person name="Choi D."/>
        </authorList>
    </citation>
    <scope>NUCLEOTIDE SEQUENCE [LARGE SCALE GENOMIC DNA]</scope>
    <source>
        <strain evidence="4">cv. CM334</strain>
    </source>
</reference>
<gene>
    <name evidence="3" type="ORF">T459_22907</name>
</gene>
<feature type="transmembrane region" description="Helical" evidence="2">
    <location>
        <begin position="24"/>
        <end position="45"/>
    </location>
</feature>
<comment type="caution">
    <text evidence="3">The sequence shown here is derived from an EMBL/GenBank/DDBJ whole genome shotgun (WGS) entry which is preliminary data.</text>
</comment>
<keyword evidence="4" id="KW-1185">Reference proteome</keyword>
<keyword evidence="2" id="KW-0472">Membrane</keyword>
<accession>A0A2G2YQV2</accession>
<dbReference type="Proteomes" id="UP000222542">
    <property type="component" value="Unassembled WGS sequence"/>
</dbReference>
<sequence>MAYLGVIMDHQPLSGTEYIILEEIMFQQFLVVLICLFIIMASHGHSLRRQCRNRGKFRYRMGLAIFLNVLSHHEKNRSIKFDYIRSGWSVSQAFNECLCAILKLTPLLLVNPKPILEDETEDRWKWFEGCLGALDGTYIPIRVLTQYKPRYRTRKGEIATNVLGVYDRNLNFTYMLPGWEGPAADGRILRDAIVRTNGLRIPKGEMNSQTSSTKASKKPSNSTPSTRRMWIPEEEQTLLDGLKELCANGWRGDNGTFRPGHLMELERYIHKHHPKSALKGIRARLIEDWEEIFGKDRATGEFVEAPLDAIEDIQKSRTPQLCNDMSLGFLIDVDDEEEGDVYHSYKIGTGEAENAAGHSAFTIAEDATEPSSFGGAENATRPSVFTGGENVAGASAGTSVNENVGSRQTHKQGEYAKRSSSNVNEKEKNKKRKKIVEDDNKTFIEGMMEVLKFFTEVQDKRMGSLIEKLGQCDRSDVRCQVYSILKSPVFFELYTVQQRIKAATVLCKDDKKNGVICKCG</sequence>
<dbReference type="PANTHER" id="PTHR22930:SF239">
    <property type="entry name" value="DDE TNP4 DOMAIN-CONTAINING PROTEIN"/>
    <property type="match status" value="1"/>
</dbReference>
<feature type="compositionally biased region" description="Polar residues" evidence="1">
    <location>
        <begin position="206"/>
        <end position="226"/>
    </location>
</feature>
<name>A0A2G2YQV2_CAPAN</name>
<reference evidence="3 4" key="1">
    <citation type="journal article" date="2014" name="Nat. Genet.">
        <title>Genome sequence of the hot pepper provides insights into the evolution of pungency in Capsicum species.</title>
        <authorList>
            <person name="Kim S."/>
            <person name="Park M."/>
            <person name="Yeom S.I."/>
            <person name="Kim Y.M."/>
            <person name="Lee J.M."/>
            <person name="Lee H.A."/>
            <person name="Seo E."/>
            <person name="Choi J."/>
            <person name="Cheong K."/>
            <person name="Kim K.T."/>
            <person name="Jung K."/>
            <person name="Lee G.W."/>
            <person name="Oh S.K."/>
            <person name="Bae C."/>
            <person name="Kim S.B."/>
            <person name="Lee H.Y."/>
            <person name="Kim S.Y."/>
            <person name="Kim M.S."/>
            <person name="Kang B.C."/>
            <person name="Jo Y.D."/>
            <person name="Yang H.B."/>
            <person name="Jeong H.J."/>
            <person name="Kang W.H."/>
            <person name="Kwon J.K."/>
            <person name="Shin C."/>
            <person name="Lim J.Y."/>
            <person name="Park J.H."/>
            <person name="Huh J.H."/>
            <person name="Kim J.S."/>
            <person name="Kim B.D."/>
            <person name="Cohen O."/>
            <person name="Paran I."/>
            <person name="Suh M.C."/>
            <person name="Lee S.B."/>
            <person name="Kim Y.K."/>
            <person name="Shin Y."/>
            <person name="Noh S.J."/>
            <person name="Park J."/>
            <person name="Seo Y.S."/>
            <person name="Kwon S.Y."/>
            <person name="Kim H.A."/>
            <person name="Park J.M."/>
            <person name="Kim H.J."/>
            <person name="Choi S.B."/>
            <person name="Bosland P.W."/>
            <person name="Reeves G."/>
            <person name="Jo S.H."/>
            <person name="Lee B.W."/>
            <person name="Cho H.T."/>
            <person name="Choi H.S."/>
            <person name="Lee M.S."/>
            <person name="Yu Y."/>
            <person name="Do Choi Y."/>
            <person name="Park B.S."/>
            <person name="van Deynze A."/>
            <person name="Ashrafi H."/>
            <person name="Hill T."/>
            <person name="Kim W.T."/>
            <person name="Pai H.S."/>
            <person name="Ahn H.K."/>
            <person name="Yeam I."/>
            <person name="Giovannoni J.J."/>
            <person name="Rose J.K."/>
            <person name="Sorensen I."/>
            <person name="Lee S.J."/>
            <person name="Kim R.W."/>
            <person name="Choi I.Y."/>
            <person name="Choi B.S."/>
            <person name="Lim J.S."/>
            <person name="Lee Y.H."/>
            <person name="Choi D."/>
        </authorList>
    </citation>
    <scope>NUCLEOTIDE SEQUENCE [LARGE SCALE GENOMIC DNA]</scope>
    <source>
        <strain evidence="4">cv. CM334</strain>
    </source>
</reference>
<keyword evidence="2" id="KW-0812">Transmembrane</keyword>
<feature type="region of interest" description="Disordered" evidence="1">
    <location>
        <begin position="369"/>
        <end position="432"/>
    </location>
</feature>
<evidence type="ECO:0000256" key="1">
    <source>
        <dbReference type="SAM" id="MobiDB-lite"/>
    </source>
</evidence>
<dbReference type="AlphaFoldDB" id="A0A2G2YQV2"/>
<keyword evidence="2" id="KW-1133">Transmembrane helix</keyword>
<evidence type="ECO:0008006" key="5">
    <source>
        <dbReference type="Google" id="ProtNLM"/>
    </source>
</evidence>
<protein>
    <recommendedName>
        <fullName evidence="5">Myb/SANT-like domain-containing protein</fullName>
    </recommendedName>
</protein>
<dbReference type="Gramene" id="PHT72122">
    <property type="protein sequence ID" value="PHT72122"/>
    <property type="gene ID" value="T459_22907"/>
</dbReference>
<proteinExistence type="predicted"/>